<organism evidence="2 3">
    <name type="scientific">Pyrus ussuriensis x Pyrus communis</name>
    <dbReference type="NCBI Taxonomy" id="2448454"/>
    <lineage>
        <taxon>Eukaryota</taxon>
        <taxon>Viridiplantae</taxon>
        <taxon>Streptophyta</taxon>
        <taxon>Embryophyta</taxon>
        <taxon>Tracheophyta</taxon>
        <taxon>Spermatophyta</taxon>
        <taxon>Magnoliopsida</taxon>
        <taxon>eudicotyledons</taxon>
        <taxon>Gunneridae</taxon>
        <taxon>Pentapetalae</taxon>
        <taxon>rosids</taxon>
        <taxon>fabids</taxon>
        <taxon>Rosales</taxon>
        <taxon>Rosaceae</taxon>
        <taxon>Amygdaloideae</taxon>
        <taxon>Maleae</taxon>
        <taxon>Pyrus</taxon>
    </lineage>
</organism>
<reference evidence="2 3" key="1">
    <citation type="submission" date="2019-09" db="EMBL/GenBank/DDBJ databases">
        <authorList>
            <person name="Ou C."/>
        </authorList>
    </citation>
    <scope>NUCLEOTIDE SEQUENCE [LARGE SCALE GENOMIC DNA]</scope>
    <source>
        <strain evidence="2">S2</strain>
        <tissue evidence="2">Leaf</tissue>
    </source>
</reference>
<accession>A0A5N5FK96</accession>
<dbReference type="Pfam" id="PF10551">
    <property type="entry name" value="MULE"/>
    <property type="match status" value="1"/>
</dbReference>
<dbReference type="PANTHER" id="PTHR47718:SF5">
    <property type="entry name" value="PROTEIN FAR1-RELATED SEQUENCE 8-LIKE"/>
    <property type="match status" value="1"/>
</dbReference>
<dbReference type="AlphaFoldDB" id="A0A5N5FK96"/>
<keyword evidence="3" id="KW-1185">Reference proteome</keyword>
<dbReference type="PANTHER" id="PTHR47718">
    <property type="entry name" value="OS01G0519700 PROTEIN"/>
    <property type="match status" value="1"/>
</dbReference>
<reference evidence="2 3" key="3">
    <citation type="submission" date="2019-11" db="EMBL/GenBank/DDBJ databases">
        <title>A de novo genome assembly of a pear dwarfing rootstock.</title>
        <authorList>
            <person name="Wang F."/>
            <person name="Wang J."/>
            <person name="Li S."/>
            <person name="Zhang Y."/>
            <person name="Fang M."/>
            <person name="Ma L."/>
            <person name="Zhao Y."/>
            <person name="Jiang S."/>
        </authorList>
    </citation>
    <scope>NUCLEOTIDE SEQUENCE [LARGE SCALE GENOMIC DNA]</scope>
    <source>
        <strain evidence="2">S2</strain>
        <tissue evidence="2">Leaf</tissue>
    </source>
</reference>
<comment type="caution">
    <text evidence="2">The sequence shown here is derived from an EMBL/GenBank/DDBJ whole genome shotgun (WGS) entry which is preliminary data.</text>
</comment>
<gene>
    <name evidence="2" type="ORF">D8674_004362</name>
</gene>
<evidence type="ECO:0000259" key="1">
    <source>
        <dbReference type="Pfam" id="PF10551"/>
    </source>
</evidence>
<protein>
    <submittedName>
        <fullName evidence="2">Protein FAR1-RELATED SEQUENCE 5-like</fullName>
    </submittedName>
</protein>
<reference evidence="3" key="2">
    <citation type="submission" date="2019-10" db="EMBL/GenBank/DDBJ databases">
        <title>A de novo genome assembly of a pear dwarfing rootstock.</title>
        <authorList>
            <person name="Wang F."/>
            <person name="Wang J."/>
            <person name="Li S."/>
            <person name="Zhang Y."/>
            <person name="Fang M."/>
            <person name="Ma L."/>
            <person name="Zhao Y."/>
            <person name="Jiang S."/>
        </authorList>
    </citation>
    <scope>NUCLEOTIDE SEQUENCE [LARGE SCALE GENOMIC DNA]</scope>
</reference>
<feature type="domain" description="MULE transposase" evidence="1">
    <location>
        <begin position="217"/>
        <end position="256"/>
    </location>
</feature>
<name>A0A5N5FK96_9ROSA</name>
<evidence type="ECO:0000313" key="2">
    <source>
        <dbReference type="EMBL" id="KAB2603357.1"/>
    </source>
</evidence>
<dbReference type="OrthoDB" id="747268at2759"/>
<evidence type="ECO:0000313" key="3">
    <source>
        <dbReference type="Proteomes" id="UP000327157"/>
    </source>
</evidence>
<proteinExistence type="predicted"/>
<sequence>MILDNADQVATYYKKYGRQSRFPMTKRSSAKGDDGKLRYITMCCTRSGTSKSTSINHLKPYPNLYLDEKWRVNYVKLDHNHGLSPTKTRYWKCFWEVSSSVKKNLEVNDKAGIRVNKSYNLVVVEVGGHDNMKCLEKDCRNYIEKVRRLRLGEGDITAIQNYFVNMQAQNANFFYAIDSYKNGRLRNVFGQMQGYDMPFAPFVGIPTPLFGCLIPCLHDHAPSRIITYQDKGMKKAIKVVFPNTRHRLCLWHIMKKVPNKLKSYKEYESMSSSLDSIVYDSMTSEDFEEH</sequence>
<dbReference type="EMBL" id="SMOL01000695">
    <property type="protein sequence ID" value="KAB2603357.1"/>
    <property type="molecule type" value="Genomic_DNA"/>
</dbReference>
<dbReference type="InterPro" id="IPR018289">
    <property type="entry name" value="MULE_transposase_dom"/>
</dbReference>
<dbReference type="Proteomes" id="UP000327157">
    <property type="component" value="Chromosome 10"/>
</dbReference>